<evidence type="ECO:0000313" key="2">
    <source>
        <dbReference type="EMBL" id="THC91443.1"/>
    </source>
</evidence>
<name>A0A4S3J8Q8_9EURO</name>
<reference evidence="2 3" key="1">
    <citation type="submission" date="2019-03" db="EMBL/GenBank/DDBJ databases">
        <title>The genome sequence of a newly discovered highly antifungal drug resistant Aspergillus species, Aspergillus tanneri NIH 1004.</title>
        <authorList>
            <person name="Mounaud S."/>
            <person name="Singh I."/>
            <person name="Joardar V."/>
            <person name="Pakala S."/>
            <person name="Pakala S."/>
            <person name="Venepally P."/>
            <person name="Hoover J."/>
            <person name="Nierman W."/>
            <person name="Chung J."/>
            <person name="Losada L."/>
        </authorList>
    </citation>
    <scope>NUCLEOTIDE SEQUENCE [LARGE SCALE GENOMIC DNA]</scope>
    <source>
        <strain evidence="2 3">NIH1004</strain>
    </source>
</reference>
<dbReference type="AlphaFoldDB" id="A0A4S3J8Q8"/>
<evidence type="ECO:0000256" key="1">
    <source>
        <dbReference type="SAM" id="MobiDB-lite"/>
    </source>
</evidence>
<dbReference type="VEuPathDB" id="FungiDB:EYZ11_009089"/>
<accession>A0A4S3J8Q8</accession>
<evidence type="ECO:0000313" key="3">
    <source>
        <dbReference type="Proteomes" id="UP000308092"/>
    </source>
</evidence>
<feature type="region of interest" description="Disordered" evidence="1">
    <location>
        <begin position="1"/>
        <end position="27"/>
    </location>
</feature>
<feature type="compositionally biased region" description="Basic residues" evidence="1">
    <location>
        <begin position="1"/>
        <end position="16"/>
    </location>
</feature>
<proteinExistence type="predicted"/>
<sequence>MPKAPKTLRSRVRRGQQARSASIPKDKAFDEYQEKALVQ</sequence>
<gene>
    <name evidence="2" type="ORF">EYZ11_009089</name>
</gene>
<protein>
    <submittedName>
        <fullName evidence="2">Uncharacterized protein</fullName>
    </submittedName>
</protein>
<dbReference type="EMBL" id="SOSA01000414">
    <property type="protein sequence ID" value="THC91443.1"/>
    <property type="molecule type" value="Genomic_DNA"/>
</dbReference>
<dbReference type="Proteomes" id="UP000308092">
    <property type="component" value="Unassembled WGS sequence"/>
</dbReference>
<comment type="caution">
    <text evidence="2">The sequence shown here is derived from an EMBL/GenBank/DDBJ whole genome shotgun (WGS) entry which is preliminary data.</text>
</comment>
<keyword evidence="3" id="KW-1185">Reference proteome</keyword>
<organism evidence="2 3">
    <name type="scientific">Aspergillus tanneri</name>
    <dbReference type="NCBI Taxonomy" id="1220188"/>
    <lineage>
        <taxon>Eukaryota</taxon>
        <taxon>Fungi</taxon>
        <taxon>Dikarya</taxon>
        <taxon>Ascomycota</taxon>
        <taxon>Pezizomycotina</taxon>
        <taxon>Eurotiomycetes</taxon>
        <taxon>Eurotiomycetidae</taxon>
        <taxon>Eurotiales</taxon>
        <taxon>Aspergillaceae</taxon>
        <taxon>Aspergillus</taxon>
        <taxon>Aspergillus subgen. Circumdati</taxon>
    </lineage>
</organism>